<evidence type="ECO:0000256" key="1">
    <source>
        <dbReference type="ARBA" id="ARBA00004304"/>
    </source>
</evidence>
<evidence type="ECO:0000256" key="10">
    <source>
        <dbReference type="ARBA" id="ARBA00023136"/>
    </source>
</evidence>
<comment type="subunit">
    <text evidence="13">Component of the ATP synthase complex composed at least of ATP5F1A/subunit alpha, ATP5F1B/subunit beta, ATP5MC1/subunit c (homooctomer), MT-ATP6/subunit a, MT-ATP8/subunit 8, ATP5ME/subunit e, ATP5MF/subunit f, ATP5MG/subunit g, ATP5MK/subunit k, ATP5MJ/subunit j, ATP5F1C/subunit gamma, ATP5F1D/subunit delta, ATP5F1E/subunit epsilon, ATP5PF/subunit F6, ATP5PB/subunit b, ATP5PD/subunit d, ATP5PO/subunit OSCP. ATP synthase complex consists of a soluble F(1) head domain (subunits alpha(3) and beta(3)) - the catalytic core - and a membrane F(0) domain - the membrane proton channel (subunits c, a, 8, e, f, g, k and j). These two domains are linked by a central stalk (subunits gamma, delta, and epsilon) rotating inside the F1 region and a stationary peripheral stalk (subunits F6, b, d, and OSCP).</text>
</comment>
<dbReference type="AlphaFoldDB" id="A0A0C5DKT6"/>
<evidence type="ECO:0000256" key="12">
    <source>
        <dbReference type="ARBA" id="ARBA00053067"/>
    </source>
</evidence>
<name>A0A0C5DKT6_PSEAK</name>
<evidence type="ECO:0000256" key="3">
    <source>
        <dbReference type="ARBA" id="ARBA00022448"/>
    </source>
</evidence>
<evidence type="ECO:0000256" key="2">
    <source>
        <dbReference type="ARBA" id="ARBA00008892"/>
    </source>
</evidence>
<comment type="function">
    <text evidence="12">Subunit 8, of the mitochondrial membrane ATP synthase complex (F(1)F(0) ATP synthase or Complex V) that produces ATP from ADP in the presence of a proton gradient across the membrane which is generated by electron transport complexes of the respiratory chain. ATP synthase complex consist of a soluble F(1) head domain - the catalytic core - and a membrane F(1) domain - the membrane proton channel. These two domains are linked by a central stalk rotating inside the F(1) region and a stationary peripheral stalk. During catalysis, ATP synthesis in the catalytic domain of F(1) is coupled via a rotary mechanism of the central stalk subunits to proton translocation. In vivo, can only synthesize ATP although its ATP hydrolase activity can be activated artificially in vitro. Part of the complex F(0) domain.</text>
</comment>
<evidence type="ECO:0000256" key="7">
    <source>
        <dbReference type="ARBA" id="ARBA00022989"/>
    </source>
</evidence>
<sequence>MPQLNPGPWFVILLFSWSIFLTIIIPKVMAHSYPNLPTVQNSKKPKAKSWDWPWH</sequence>
<geneLocation type="mitochondrion" evidence="16"/>
<dbReference type="GO" id="GO:0031966">
    <property type="term" value="C:mitochondrial membrane"/>
    <property type="evidence" value="ECO:0007669"/>
    <property type="project" value="UniProtKB-SubCell"/>
</dbReference>
<dbReference type="EMBL" id="KP334103">
    <property type="protein sequence ID" value="AJO61343.1"/>
    <property type="molecule type" value="Genomic_DNA"/>
</dbReference>
<organism evidence="16">
    <name type="scientific">Psenopsis anomala</name>
    <name type="common">Pacific rudderfish</name>
    <name type="synonym">Trachinotus anomalus</name>
    <dbReference type="NCBI Taxonomy" id="163124"/>
    <lineage>
        <taxon>Eukaryota</taxon>
        <taxon>Metazoa</taxon>
        <taxon>Chordata</taxon>
        <taxon>Craniata</taxon>
        <taxon>Vertebrata</taxon>
        <taxon>Euteleostomi</taxon>
        <taxon>Actinopterygii</taxon>
        <taxon>Neopterygii</taxon>
        <taxon>Teleostei</taxon>
        <taxon>Neoteleostei</taxon>
        <taxon>Acanthomorphata</taxon>
        <taxon>Pelagiaria</taxon>
        <taxon>Scombriformes</taxon>
        <taxon>Centrolophidae</taxon>
        <taxon>Psenopsis</taxon>
    </lineage>
</organism>
<dbReference type="GO" id="GO:0015078">
    <property type="term" value="F:proton transmembrane transporter activity"/>
    <property type="evidence" value="ECO:0007669"/>
    <property type="project" value="InterPro"/>
</dbReference>
<feature type="transmembrane region" description="Helical" evidence="15">
    <location>
        <begin position="6"/>
        <end position="25"/>
    </location>
</feature>
<keyword evidence="10 15" id="KW-0472">Membrane</keyword>
<comment type="subcellular location">
    <subcellularLocation>
        <location evidence="1 14">Mitochondrion membrane</location>
        <topology evidence="1 14">Single-pass membrane protein</topology>
    </subcellularLocation>
</comment>
<accession>A0A0C5DKT6</accession>
<comment type="similarity">
    <text evidence="2 14">Belongs to the ATPase protein 8 family.</text>
</comment>
<dbReference type="InterPro" id="IPR001421">
    <property type="entry name" value="ATP8_metazoa"/>
</dbReference>
<dbReference type="GO" id="GO:0015986">
    <property type="term" value="P:proton motive force-driven ATP synthesis"/>
    <property type="evidence" value="ECO:0007669"/>
    <property type="project" value="InterPro"/>
</dbReference>
<keyword evidence="6 14" id="KW-0375">Hydrogen ion transport</keyword>
<dbReference type="GO" id="GO:0045259">
    <property type="term" value="C:proton-transporting ATP synthase complex"/>
    <property type="evidence" value="ECO:0007669"/>
    <property type="project" value="UniProtKB-KW"/>
</dbReference>
<evidence type="ECO:0000256" key="15">
    <source>
        <dbReference type="SAM" id="Phobius"/>
    </source>
</evidence>
<dbReference type="InterPro" id="IPR050635">
    <property type="entry name" value="ATPase_protein_8"/>
</dbReference>
<evidence type="ECO:0000313" key="16">
    <source>
        <dbReference type="EMBL" id="AJO61343.1"/>
    </source>
</evidence>
<keyword evidence="7 15" id="KW-1133">Transmembrane helix</keyword>
<keyword evidence="4 14" id="KW-0138">CF(0)</keyword>
<proteinExistence type="inferred from homology"/>
<keyword evidence="11" id="KW-0066">ATP synthesis</keyword>
<gene>
    <name evidence="16" type="primary">ATP8</name>
</gene>
<keyword evidence="8 14" id="KW-0406">Ion transport</keyword>
<keyword evidence="3 14" id="KW-0813">Transport</keyword>
<evidence type="ECO:0000256" key="5">
    <source>
        <dbReference type="ARBA" id="ARBA00022692"/>
    </source>
</evidence>
<reference evidence="16" key="1">
    <citation type="submission" date="2014-12" db="EMBL/GenBank/DDBJ databases">
        <authorList>
            <person name="Chen H."/>
            <person name="Zhao Y."/>
            <person name="Li J."/>
            <person name="Zhao M."/>
            <person name="Xiang L."/>
            <person name="Cui X."/>
            <person name="Deng S."/>
            <person name="Li G."/>
            <person name="Zhu C."/>
        </authorList>
    </citation>
    <scope>NUCLEOTIDE SEQUENCE</scope>
</reference>
<dbReference type="PANTHER" id="PTHR39937:SF1">
    <property type="entry name" value="ATP SYNTHASE PROTEIN 8"/>
    <property type="match status" value="1"/>
</dbReference>
<evidence type="ECO:0000256" key="6">
    <source>
        <dbReference type="ARBA" id="ARBA00022781"/>
    </source>
</evidence>
<keyword evidence="9 14" id="KW-0496">Mitochondrion</keyword>
<evidence type="ECO:0000256" key="8">
    <source>
        <dbReference type="ARBA" id="ARBA00023065"/>
    </source>
</evidence>
<protein>
    <recommendedName>
        <fullName evidence="14">ATP synthase complex subunit 8</fullName>
    </recommendedName>
</protein>
<evidence type="ECO:0000256" key="11">
    <source>
        <dbReference type="ARBA" id="ARBA00023310"/>
    </source>
</evidence>
<evidence type="ECO:0000256" key="4">
    <source>
        <dbReference type="ARBA" id="ARBA00022547"/>
    </source>
</evidence>
<evidence type="ECO:0000256" key="14">
    <source>
        <dbReference type="RuleBase" id="RU003661"/>
    </source>
</evidence>
<keyword evidence="5 14" id="KW-0812">Transmembrane</keyword>
<dbReference type="Pfam" id="PF00895">
    <property type="entry name" value="ATP-synt_8"/>
    <property type="match status" value="1"/>
</dbReference>
<dbReference type="PANTHER" id="PTHR39937">
    <property type="entry name" value="ATP SYNTHASE PROTEIN 8"/>
    <property type="match status" value="1"/>
</dbReference>
<evidence type="ECO:0000256" key="9">
    <source>
        <dbReference type="ARBA" id="ARBA00023128"/>
    </source>
</evidence>
<evidence type="ECO:0000256" key="13">
    <source>
        <dbReference type="ARBA" id="ARBA00064647"/>
    </source>
</evidence>